<accession>A0A143P7Z4</accession>
<keyword evidence="3 4" id="KW-0949">S-adenosyl-L-methionine</keyword>
<feature type="binding site" evidence="4">
    <location>
        <position position="154"/>
    </location>
    <ligand>
        <name>Mg(2+)</name>
        <dbReference type="ChEBI" id="CHEBI:18420"/>
    </ligand>
</feature>
<comment type="function">
    <text evidence="4">Catalyzes the methylation of 5-hydroxyuridine (ho5U) to form 5-methoxyuridine (mo5U) at position 34 in tRNAs.</text>
</comment>
<evidence type="ECO:0000256" key="1">
    <source>
        <dbReference type="ARBA" id="ARBA00022603"/>
    </source>
</evidence>
<dbReference type="CDD" id="cd02440">
    <property type="entry name" value="AdoMet_MTases"/>
    <property type="match status" value="1"/>
</dbReference>
<comment type="similarity">
    <text evidence="4">Belongs to the class I-like SAM-binding methyltransferase superfamily. Cation-dependent O-methyltransferase family.</text>
</comment>
<feature type="binding site" evidence="4">
    <location>
        <begin position="109"/>
        <end position="110"/>
    </location>
    <ligand>
        <name>S-adenosyl-L-methionine</name>
        <dbReference type="ChEBI" id="CHEBI:59789"/>
    </ligand>
</feature>
<evidence type="ECO:0000256" key="2">
    <source>
        <dbReference type="ARBA" id="ARBA00022679"/>
    </source>
</evidence>
<dbReference type="GO" id="GO:0000287">
    <property type="term" value="F:magnesium ion binding"/>
    <property type="evidence" value="ECO:0007669"/>
    <property type="project" value="UniProtKB-UniRule"/>
</dbReference>
<dbReference type="InterPro" id="IPR043675">
    <property type="entry name" value="TrmR_methyltr"/>
</dbReference>
<keyword evidence="4" id="KW-0479">Metal-binding</keyword>
<dbReference type="Proteomes" id="UP000293854">
    <property type="component" value="Unassembled WGS sequence"/>
</dbReference>
<evidence type="ECO:0000313" key="5">
    <source>
        <dbReference type="EMBL" id="QQS83561.1"/>
    </source>
</evidence>
<dbReference type="OrthoDB" id="9799672at2"/>
<evidence type="ECO:0000313" key="8">
    <source>
        <dbReference type="Proteomes" id="UP000595942"/>
    </source>
</evidence>
<evidence type="ECO:0000313" key="7">
    <source>
        <dbReference type="Proteomes" id="UP000293854"/>
    </source>
</evidence>
<dbReference type="PANTHER" id="PTHR10509">
    <property type="entry name" value="O-METHYLTRANSFERASE-RELATED"/>
    <property type="match status" value="1"/>
</dbReference>
<dbReference type="Proteomes" id="UP000595942">
    <property type="component" value="Chromosome"/>
</dbReference>
<dbReference type="InterPro" id="IPR050362">
    <property type="entry name" value="Cation-dep_OMT"/>
</dbReference>
<dbReference type="GeneID" id="93726489"/>
<dbReference type="SUPFAM" id="SSF53335">
    <property type="entry name" value="S-adenosyl-L-methionine-dependent methyltransferases"/>
    <property type="match status" value="1"/>
</dbReference>
<keyword evidence="1 4" id="KW-0489">Methyltransferase</keyword>
<dbReference type="EMBL" id="RQTE01000059">
    <property type="protein sequence ID" value="RZI03556.1"/>
    <property type="molecule type" value="Genomic_DNA"/>
</dbReference>
<dbReference type="GO" id="GO:0008757">
    <property type="term" value="F:S-adenosylmethionine-dependent methyltransferase activity"/>
    <property type="evidence" value="ECO:0007669"/>
    <property type="project" value="TreeGrafter"/>
</dbReference>
<keyword evidence="8" id="KW-1185">Reference proteome</keyword>
<reference evidence="6 7" key="1">
    <citation type="submission" date="2018-11" db="EMBL/GenBank/DDBJ databases">
        <title>Genomic profiling of Staphylococcus species from a Poultry farm system in KwaZulu-Natal, South Africa.</title>
        <authorList>
            <person name="Amoako D.G."/>
            <person name="Somboro A.M."/>
            <person name="Abia A.L.K."/>
            <person name="Bester L.A."/>
            <person name="Essack S.Y."/>
        </authorList>
    </citation>
    <scope>NUCLEOTIDE SEQUENCE [LARGE SCALE GENOMIC DNA]</scope>
    <source>
        <strain evidence="6 7">SA11</strain>
    </source>
</reference>
<feature type="binding site" evidence="4">
    <location>
        <position position="81"/>
    </location>
    <ligand>
        <name>S-adenosyl-L-methionine</name>
        <dbReference type="ChEBI" id="CHEBI:59789"/>
    </ligand>
</feature>
<dbReference type="GO" id="GO:0016300">
    <property type="term" value="F:tRNA (uridine) methyltransferase activity"/>
    <property type="evidence" value="ECO:0007669"/>
    <property type="project" value="UniProtKB-UniRule"/>
</dbReference>
<feature type="binding site" evidence="4">
    <location>
        <position position="128"/>
    </location>
    <ligand>
        <name>S-adenosyl-L-methionine</name>
        <dbReference type="ChEBI" id="CHEBI:59789"/>
    </ligand>
</feature>
<keyword evidence="2 4" id="KW-0808">Transferase</keyword>
<keyword evidence="4" id="KW-0819">tRNA processing</keyword>
<gene>
    <name evidence="4" type="primary">trmR</name>
    <name evidence="6" type="ORF">EIG99_03185</name>
    <name evidence="5" type="ORF">I6J05_04375</name>
</gene>
<dbReference type="RefSeq" id="WP_047131817.1">
    <property type="nucleotide sequence ID" value="NZ_CP015114.1"/>
</dbReference>
<feature type="binding site" evidence="4">
    <location>
        <position position="34"/>
    </location>
    <ligand>
        <name>S-adenosyl-L-methionine</name>
        <dbReference type="ChEBI" id="CHEBI:59789"/>
    </ligand>
</feature>
<comment type="catalytic activity">
    <reaction evidence="4">
        <text>5-hydroxyuridine(34) in tRNA + S-adenosyl-L-methionine = 5-methoxyuridine(34) in tRNA + S-adenosyl-L-homocysteine + H(+)</text>
        <dbReference type="Rhea" id="RHEA:60524"/>
        <dbReference type="Rhea" id="RHEA-COMP:13381"/>
        <dbReference type="Rhea" id="RHEA-COMP:15591"/>
        <dbReference type="ChEBI" id="CHEBI:15378"/>
        <dbReference type="ChEBI" id="CHEBI:57856"/>
        <dbReference type="ChEBI" id="CHEBI:59789"/>
        <dbReference type="ChEBI" id="CHEBI:136877"/>
        <dbReference type="ChEBI" id="CHEBI:143860"/>
    </reaction>
</comment>
<dbReference type="EC" id="2.1.1.-" evidence="4"/>
<dbReference type="AlphaFoldDB" id="A0A143P7Z4"/>
<dbReference type="HAMAP" id="MF_02217">
    <property type="entry name" value="TrmR_methyltr"/>
    <property type="match status" value="1"/>
</dbReference>
<dbReference type="GO" id="GO:0030488">
    <property type="term" value="P:tRNA methylation"/>
    <property type="evidence" value="ECO:0007669"/>
    <property type="project" value="UniProtKB-UniRule"/>
</dbReference>
<reference evidence="5 8" key="2">
    <citation type="submission" date="2021-01" db="EMBL/GenBank/DDBJ databases">
        <title>FDA dAtabase for Regulatory Grade micrObial Sequences (FDA-ARGOS): Supporting development and validation of Infectious Disease Dx tests.</title>
        <authorList>
            <person name="Sproer C."/>
            <person name="Gronow S."/>
            <person name="Severitt S."/>
            <person name="Schroder I."/>
            <person name="Tallon L."/>
            <person name="Sadzewicz L."/>
            <person name="Zhao X."/>
            <person name="Boylan J."/>
            <person name="Ott S."/>
            <person name="Bowen H."/>
            <person name="Vavikolanu K."/>
            <person name="Mehta A."/>
            <person name="Aluvathingal J."/>
            <person name="Nadendla S."/>
            <person name="Lowell S."/>
            <person name="Myers T."/>
            <person name="Yan Y."/>
            <person name="Sichtig H."/>
        </authorList>
    </citation>
    <scope>NUCLEOTIDE SEQUENCE [LARGE SCALE GENOMIC DNA]</scope>
    <source>
        <strain evidence="5 8">FDAARGOS_1148</strain>
    </source>
</reference>
<dbReference type="EMBL" id="CP068073">
    <property type="protein sequence ID" value="QQS83561.1"/>
    <property type="molecule type" value="Genomic_DNA"/>
</dbReference>
<proteinExistence type="inferred from homology"/>
<protein>
    <recommendedName>
        <fullName evidence="4">tRNA 5-hydroxyuridine methyltransferase</fullName>
        <ecNumber evidence="4">2.1.1.-</ecNumber>
    </recommendedName>
    <alternativeName>
        <fullName evidence="4">ho5U methyltransferase</fullName>
    </alternativeName>
</protein>
<dbReference type="InterPro" id="IPR029063">
    <property type="entry name" value="SAM-dependent_MTases_sf"/>
</dbReference>
<dbReference type="GO" id="GO:0008171">
    <property type="term" value="F:O-methyltransferase activity"/>
    <property type="evidence" value="ECO:0007669"/>
    <property type="project" value="InterPro"/>
</dbReference>
<dbReference type="PROSITE" id="PS51682">
    <property type="entry name" value="SAM_OMT_I"/>
    <property type="match status" value="1"/>
</dbReference>
<sequence length="213" mass="24689">MDKNENYLINLSQKHPHELEALRPYAEKNNVPIIHPLSLDMIKQLIRIHHSERILEIGTAIGYSAMHFASVNQDIQVWTIERDETMQSAAKENFAQYPYGSQVHMIEGDARETFERVQDKTFDMIFIDAAKAQSQKFFELYTPLLREGGLVIIDNILYHDFVADIDVVRSRNVKQMVKKIQKFNAWLNDNPHFETNFLDIEDGLAIAIKGESK</sequence>
<dbReference type="InterPro" id="IPR002935">
    <property type="entry name" value="SAM_O-MeTrfase"/>
</dbReference>
<dbReference type="KEGG" id="scv:A4G25_01340"/>
<dbReference type="Gene3D" id="3.40.50.150">
    <property type="entry name" value="Vaccinia Virus protein VP39"/>
    <property type="match status" value="1"/>
</dbReference>
<feature type="binding site" evidence="4">
    <location>
        <position position="155"/>
    </location>
    <ligand>
        <name>Mg(2+)</name>
        <dbReference type="ChEBI" id="CHEBI:18420"/>
    </ligand>
</feature>
<feature type="binding site" evidence="4">
    <location>
        <position position="128"/>
    </location>
    <ligand>
        <name>Mg(2+)</name>
        <dbReference type="ChEBI" id="CHEBI:18420"/>
    </ligand>
</feature>
<keyword evidence="4" id="KW-0460">Magnesium</keyword>
<evidence type="ECO:0000313" key="6">
    <source>
        <dbReference type="EMBL" id="RZI03556.1"/>
    </source>
</evidence>
<evidence type="ECO:0000256" key="3">
    <source>
        <dbReference type="ARBA" id="ARBA00022691"/>
    </source>
</evidence>
<dbReference type="PANTHER" id="PTHR10509:SF14">
    <property type="entry name" value="CAFFEOYL-COA O-METHYLTRANSFERASE 3-RELATED"/>
    <property type="match status" value="1"/>
</dbReference>
<comment type="subunit">
    <text evidence="4">Homodimer.</text>
</comment>
<dbReference type="Pfam" id="PF01596">
    <property type="entry name" value="Methyltransf_3"/>
    <property type="match status" value="1"/>
</dbReference>
<name>A0A143P7Z4_9STAP</name>
<evidence type="ECO:0000256" key="4">
    <source>
        <dbReference type="HAMAP-Rule" id="MF_02217"/>
    </source>
</evidence>
<feature type="binding site" evidence="4">
    <location>
        <position position="64"/>
    </location>
    <ligand>
        <name>S-adenosyl-L-methionine</name>
        <dbReference type="ChEBI" id="CHEBI:59789"/>
    </ligand>
</feature>
<organism evidence="6 7">
    <name type="scientific">Staphylococcus condimenti</name>
    <dbReference type="NCBI Taxonomy" id="70255"/>
    <lineage>
        <taxon>Bacteria</taxon>
        <taxon>Bacillati</taxon>
        <taxon>Bacillota</taxon>
        <taxon>Bacilli</taxon>
        <taxon>Bacillales</taxon>
        <taxon>Staphylococcaceae</taxon>
        <taxon>Staphylococcus</taxon>
    </lineage>
</organism>